<accession>A0ABW2X0Z7</accession>
<dbReference type="EMBL" id="JBHTGL010000008">
    <property type="protein sequence ID" value="MFD0627430.1"/>
    <property type="molecule type" value="Genomic_DNA"/>
</dbReference>
<proteinExistence type="predicted"/>
<dbReference type="Gene3D" id="1.10.260.160">
    <property type="match status" value="1"/>
</dbReference>
<dbReference type="SUPFAM" id="SSF53474">
    <property type="entry name" value="alpha/beta-Hydrolases"/>
    <property type="match status" value="1"/>
</dbReference>
<keyword evidence="2" id="KW-0732">Signal</keyword>
<evidence type="ECO:0000256" key="2">
    <source>
        <dbReference type="SAM" id="SignalP"/>
    </source>
</evidence>
<evidence type="ECO:0000313" key="4">
    <source>
        <dbReference type="Proteomes" id="UP001596915"/>
    </source>
</evidence>
<protein>
    <submittedName>
        <fullName evidence="3">Alpha/beta hydrolase</fullName>
    </submittedName>
</protein>
<dbReference type="Proteomes" id="UP001596915">
    <property type="component" value="Unassembled WGS sequence"/>
</dbReference>
<feature type="chain" id="PRO_5046832895" evidence="2">
    <location>
        <begin position="43"/>
        <end position="440"/>
    </location>
</feature>
<evidence type="ECO:0000256" key="1">
    <source>
        <dbReference type="SAM" id="MobiDB-lite"/>
    </source>
</evidence>
<dbReference type="InterPro" id="IPR005152">
    <property type="entry name" value="Lipase_secreted"/>
</dbReference>
<name>A0ABW2X0Z7_9ACTN</name>
<evidence type="ECO:0000313" key="3">
    <source>
        <dbReference type="EMBL" id="MFD0627430.1"/>
    </source>
</evidence>
<keyword evidence="3" id="KW-0378">Hydrolase</keyword>
<dbReference type="GO" id="GO:0016787">
    <property type="term" value="F:hydrolase activity"/>
    <property type="evidence" value="ECO:0007669"/>
    <property type="project" value="UniProtKB-KW"/>
</dbReference>
<reference evidence="4" key="1">
    <citation type="journal article" date="2019" name="Int. J. Syst. Evol. Microbiol.">
        <title>The Global Catalogue of Microorganisms (GCM) 10K type strain sequencing project: providing services to taxonomists for standard genome sequencing and annotation.</title>
        <authorList>
            <consortium name="The Broad Institute Genomics Platform"/>
            <consortium name="The Broad Institute Genome Sequencing Center for Infectious Disease"/>
            <person name="Wu L."/>
            <person name="Ma J."/>
        </authorList>
    </citation>
    <scope>NUCLEOTIDE SEQUENCE [LARGE SCALE GENOMIC DNA]</scope>
    <source>
        <strain evidence="4">JCM 12607</strain>
    </source>
</reference>
<dbReference type="PANTHER" id="PTHR34853:SF1">
    <property type="entry name" value="LIPASE 5"/>
    <property type="match status" value="1"/>
</dbReference>
<dbReference type="InterPro" id="IPR029058">
    <property type="entry name" value="AB_hydrolase_fold"/>
</dbReference>
<dbReference type="PANTHER" id="PTHR34853">
    <property type="match status" value="1"/>
</dbReference>
<sequence>MNNDNSRTGCATSGRRQRIARRTTAAAAAMVLAALGVAPAVAQQPTAQQSAARQPAAQQPTGTPDVHAAHGRGTLLSITPVADLDRADVARFLASGGMDTATVRHGLRGYRLTYRTVTPQGAPTTATGLLALPKGGPHRLDLVSDTHGTMAHRDYAPSVGEDFGRFAPYLHASAGRAVAAPDYLGLGKGPGRHPYMDTKSSVTASLDMLRAARTAAQRLGRPLTGDVYASGFSQGGQVAMALGKALGDGADRHFELRALAPVSGPYDIESAETPALFDGRVNDISAVFYMSYYLTAQNRLHPLYKDPSEAFRKPYADIVDGLFDSEHTEEEIIPALPATLKGLLTDDYYRRLQHLSGGLLDAARAQDGNCAWKPDVPVRLYSSSGDADVPIANARHCAADLAARGVDTPVVDQGSADHNTTYMKSGPEIVRWFDTVAARR</sequence>
<feature type="region of interest" description="Disordered" evidence="1">
    <location>
        <begin position="46"/>
        <end position="69"/>
    </location>
</feature>
<keyword evidence="4" id="KW-1185">Reference proteome</keyword>
<gene>
    <name evidence="3" type="ORF">ACFQ2K_36990</name>
</gene>
<dbReference type="PIRSF" id="PIRSF029171">
    <property type="entry name" value="Esterase_LipA"/>
    <property type="match status" value="1"/>
</dbReference>
<feature type="compositionally biased region" description="Low complexity" evidence="1">
    <location>
        <begin position="46"/>
        <end position="60"/>
    </location>
</feature>
<comment type="caution">
    <text evidence="3">The sequence shown here is derived from an EMBL/GenBank/DDBJ whole genome shotgun (WGS) entry which is preliminary data.</text>
</comment>
<dbReference type="Gene3D" id="3.40.50.1820">
    <property type="entry name" value="alpha/beta hydrolase"/>
    <property type="match status" value="1"/>
</dbReference>
<feature type="signal peptide" evidence="2">
    <location>
        <begin position="1"/>
        <end position="42"/>
    </location>
</feature>
<organism evidence="3 4">
    <name type="scientific">Streptomyces sanglieri</name>
    <dbReference type="NCBI Taxonomy" id="193460"/>
    <lineage>
        <taxon>Bacteria</taxon>
        <taxon>Bacillati</taxon>
        <taxon>Actinomycetota</taxon>
        <taxon>Actinomycetes</taxon>
        <taxon>Kitasatosporales</taxon>
        <taxon>Streptomycetaceae</taxon>
        <taxon>Streptomyces</taxon>
    </lineage>
</organism>